<reference evidence="5 6" key="1">
    <citation type="journal article" date="2019" name="Int. J. Syst. Evol. Microbiol.">
        <title>The Global Catalogue of Microorganisms (GCM) 10K type strain sequencing project: providing services to taxonomists for standard genome sequencing and annotation.</title>
        <authorList>
            <consortium name="The Broad Institute Genomics Platform"/>
            <consortium name="The Broad Institute Genome Sequencing Center for Infectious Disease"/>
            <person name="Wu L."/>
            <person name="Ma J."/>
        </authorList>
    </citation>
    <scope>NUCLEOTIDE SEQUENCE [LARGE SCALE GENOMIC DNA]</scope>
    <source>
        <strain evidence="5 6">JCM 15395</strain>
    </source>
</reference>
<dbReference type="Pfam" id="PF02595">
    <property type="entry name" value="Gly_kinase"/>
    <property type="match status" value="1"/>
</dbReference>
<dbReference type="PANTHER" id="PTHR21599">
    <property type="entry name" value="GLYCERATE KINASE"/>
    <property type="match status" value="1"/>
</dbReference>
<evidence type="ECO:0000256" key="4">
    <source>
        <dbReference type="PIRNR" id="PIRNR006078"/>
    </source>
</evidence>
<protein>
    <submittedName>
        <fullName evidence="5">Glycerate kinase</fullName>
    </submittedName>
</protein>
<dbReference type="RefSeq" id="WP_343811018.1">
    <property type="nucleotide sequence ID" value="NZ_BAAADS010000006.1"/>
</dbReference>
<dbReference type="InterPro" id="IPR004381">
    <property type="entry name" value="Glycerate_kinase"/>
</dbReference>
<dbReference type="PIRSF" id="PIRSF006078">
    <property type="entry name" value="GlxK"/>
    <property type="match status" value="1"/>
</dbReference>
<dbReference type="SUPFAM" id="SSF110738">
    <property type="entry name" value="Glycerate kinase I"/>
    <property type="match status" value="1"/>
</dbReference>
<dbReference type="Proteomes" id="UP001500866">
    <property type="component" value="Unassembled WGS sequence"/>
</dbReference>
<evidence type="ECO:0000313" key="6">
    <source>
        <dbReference type="Proteomes" id="UP001500866"/>
    </source>
</evidence>
<dbReference type="InterPro" id="IPR036129">
    <property type="entry name" value="Glycerate_kinase_sf"/>
</dbReference>
<keyword evidence="6" id="KW-1185">Reference proteome</keyword>
<gene>
    <name evidence="5" type="ORF">GCM10009001_11010</name>
</gene>
<organism evidence="5 6">
    <name type="scientific">Virgibacillus siamensis</name>
    <dbReference type="NCBI Taxonomy" id="480071"/>
    <lineage>
        <taxon>Bacteria</taxon>
        <taxon>Bacillati</taxon>
        <taxon>Bacillota</taxon>
        <taxon>Bacilli</taxon>
        <taxon>Bacillales</taxon>
        <taxon>Bacillaceae</taxon>
        <taxon>Virgibacillus</taxon>
    </lineage>
</organism>
<accession>A0ABN1FS22</accession>
<comment type="caution">
    <text evidence="5">The sequence shown here is derived from an EMBL/GenBank/DDBJ whole genome shotgun (WGS) entry which is preliminary data.</text>
</comment>
<dbReference type="EMBL" id="BAAADS010000006">
    <property type="protein sequence ID" value="GAA0596655.1"/>
    <property type="molecule type" value="Genomic_DNA"/>
</dbReference>
<dbReference type="Gene3D" id="3.90.1510.10">
    <property type="entry name" value="Glycerate kinase, domain 2"/>
    <property type="match status" value="1"/>
</dbReference>
<dbReference type="InterPro" id="IPR018197">
    <property type="entry name" value="Glycerate_kinase_RE-like"/>
</dbReference>
<evidence type="ECO:0000256" key="1">
    <source>
        <dbReference type="ARBA" id="ARBA00006284"/>
    </source>
</evidence>
<dbReference type="InterPro" id="IPR018193">
    <property type="entry name" value="Glyc_kinase_flavodox-like_fold"/>
</dbReference>
<keyword evidence="3 4" id="KW-0418">Kinase</keyword>
<keyword evidence="2 4" id="KW-0808">Transferase</keyword>
<name>A0ABN1FS22_9BACI</name>
<dbReference type="Gene3D" id="3.40.50.10350">
    <property type="entry name" value="Glycerate kinase, domain 1"/>
    <property type="match status" value="1"/>
</dbReference>
<evidence type="ECO:0000256" key="2">
    <source>
        <dbReference type="ARBA" id="ARBA00022679"/>
    </source>
</evidence>
<dbReference type="PANTHER" id="PTHR21599:SF0">
    <property type="entry name" value="GLYCERATE KINASE"/>
    <property type="match status" value="1"/>
</dbReference>
<sequence>MNIVVAPDSFKGSLTSIEASEIMKKAIRSIDSTYEVTLKPMADGGEGTLHSLLLSTEGQQIPITCTGPLGDEIDTAYAIVNSSTAIIECASVAGLVQVPHTKRNPDLTTTFGLGEIMIDALDKGCTSFVFGLGGSATNDGGLGMLIALGMRAWDENGNKVGPFGKDVHRVEMVDFSKIDSRLLNTDIQVACDVDNPLCGERGATKVYGPQKGATDKQLEQYDIALNKYGDVLEGVHGRYYQNIPGAGAAGGLGFALMTLGADLVSGAELLAEAMNVESAIKGADLVLTGEGQSDEQTLYGKAPGYIASLAQKHHVPVVLLSGSLDGDLDKLRERFTGYFSIVNKPLTLEACMENADELLYEQTKQVIHLLQNIMKG</sequence>
<dbReference type="NCBIfam" id="TIGR00045">
    <property type="entry name" value="glycerate kinase"/>
    <property type="match status" value="1"/>
</dbReference>
<evidence type="ECO:0000256" key="3">
    <source>
        <dbReference type="ARBA" id="ARBA00022777"/>
    </source>
</evidence>
<dbReference type="GO" id="GO:0016301">
    <property type="term" value="F:kinase activity"/>
    <property type="evidence" value="ECO:0007669"/>
    <property type="project" value="UniProtKB-KW"/>
</dbReference>
<evidence type="ECO:0000313" key="5">
    <source>
        <dbReference type="EMBL" id="GAA0596655.1"/>
    </source>
</evidence>
<proteinExistence type="inferred from homology"/>
<comment type="similarity">
    <text evidence="1 4">Belongs to the glycerate kinase type-1 family.</text>
</comment>